<organism evidence="2 3">
    <name type="scientific">Streptomyces nogalater</name>
    <dbReference type="NCBI Taxonomy" id="38314"/>
    <lineage>
        <taxon>Bacteria</taxon>
        <taxon>Bacillati</taxon>
        <taxon>Actinomycetota</taxon>
        <taxon>Actinomycetes</taxon>
        <taxon>Kitasatosporales</taxon>
        <taxon>Streptomycetaceae</taxon>
        <taxon>Streptomyces</taxon>
    </lineage>
</organism>
<feature type="compositionally biased region" description="Basic residues" evidence="1">
    <location>
        <begin position="1"/>
        <end position="10"/>
    </location>
</feature>
<sequence length="346" mass="38240">MYAQGRRARRSAQDDERQTLARGPRPGTLPPGPGTLLHLQRTAGNAAAVRALAPVVQRVAVTDPRSRQSVETGTLTPEQRVTLAAQLLRAKKTKELERLRAAHPDERDSLSERALRAIMPRYRDVHPESEGESESEDPNVFYRTLRPEELPLRNGLRPPVGHDATKSAADHIRAGSRAKVKSSWVSFTRSLKTAAAWAAENESRIAKVRLPEGARVEEGRVYDTTDPVQLAAVFGDNGGSAENFAKASQEVVVRGGLGAEAVLRVFKAKYLSPEEYEQYKTGSATDSGLYAVVRTRAKVTENKQKLAPKPIGVYHHQETELAAPKRKDRDRTPENDERAHRARLTT</sequence>
<feature type="compositionally biased region" description="Basic and acidic residues" evidence="1">
    <location>
        <begin position="315"/>
        <end position="339"/>
    </location>
</feature>
<name>A0ABW0WHY4_STRNO</name>
<protein>
    <submittedName>
        <fullName evidence="2">Uncharacterized protein</fullName>
    </submittedName>
</protein>
<dbReference type="Proteomes" id="UP001596065">
    <property type="component" value="Unassembled WGS sequence"/>
</dbReference>
<proteinExistence type="predicted"/>
<comment type="caution">
    <text evidence="2">The sequence shown here is derived from an EMBL/GenBank/DDBJ whole genome shotgun (WGS) entry which is preliminary data.</text>
</comment>
<feature type="region of interest" description="Disordered" evidence="1">
    <location>
        <begin position="152"/>
        <end position="173"/>
    </location>
</feature>
<keyword evidence="3" id="KW-1185">Reference proteome</keyword>
<evidence type="ECO:0000313" key="2">
    <source>
        <dbReference type="EMBL" id="MFC5655861.1"/>
    </source>
</evidence>
<evidence type="ECO:0000313" key="3">
    <source>
        <dbReference type="Proteomes" id="UP001596065"/>
    </source>
</evidence>
<dbReference type="RefSeq" id="WP_344347611.1">
    <property type="nucleotide sequence ID" value="NZ_BAAASM010000010.1"/>
</dbReference>
<accession>A0ABW0WHY4</accession>
<reference evidence="3" key="1">
    <citation type="journal article" date="2019" name="Int. J. Syst. Evol. Microbiol.">
        <title>The Global Catalogue of Microorganisms (GCM) 10K type strain sequencing project: providing services to taxonomists for standard genome sequencing and annotation.</title>
        <authorList>
            <consortium name="The Broad Institute Genomics Platform"/>
            <consortium name="The Broad Institute Genome Sequencing Center for Infectious Disease"/>
            <person name="Wu L."/>
            <person name="Ma J."/>
        </authorList>
    </citation>
    <scope>NUCLEOTIDE SEQUENCE [LARGE SCALE GENOMIC DNA]</scope>
    <source>
        <strain evidence="3">KCTC 5701</strain>
    </source>
</reference>
<evidence type="ECO:0000256" key="1">
    <source>
        <dbReference type="SAM" id="MobiDB-lite"/>
    </source>
</evidence>
<feature type="region of interest" description="Disordered" evidence="1">
    <location>
        <begin position="1"/>
        <end position="36"/>
    </location>
</feature>
<feature type="region of interest" description="Disordered" evidence="1">
    <location>
        <begin position="301"/>
        <end position="346"/>
    </location>
</feature>
<gene>
    <name evidence="2" type="ORF">ACFP3J_10220</name>
</gene>
<dbReference type="EMBL" id="JBHSOE010000012">
    <property type="protein sequence ID" value="MFC5655861.1"/>
    <property type="molecule type" value="Genomic_DNA"/>
</dbReference>
<feature type="compositionally biased region" description="Basic and acidic residues" evidence="1">
    <location>
        <begin position="163"/>
        <end position="173"/>
    </location>
</feature>